<name>A0AAE1HGL2_9NEOP</name>
<accession>A0AAE1HGL2</accession>
<sequence length="99" mass="10972">MESSWTGRDQAGSTRNRCHTVSKRRDALQRANPCSVKLQRLQRPAAPHALGRAYEMAIELGVECDKVPASPPLLPASPRLGCHAIVTSRKTIESNYKYL</sequence>
<dbReference type="Proteomes" id="UP001219518">
    <property type="component" value="Unassembled WGS sequence"/>
</dbReference>
<dbReference type="AlphaFoldDB" id="A0AAE1HGL2"/>
<evidence type="ECO:0000256" key="1">
    <source>
        <dbReference type="SAM" id="MobiDB-lite"/>
    </source>
</evidence>
<keyword evidence="3" id="KW-1185">Reference proteome</keyword>
<reference evidence="2" key="2">
    <citation type="journal article" date="2023" name="BMC Genomics">
        <title>Pest status, molecular evolution, and epigenetic factors derived from the genome assembly of Frankliniella fusca, a thysanopteran phytovirus vector.</title>
        <authorList>
            <person name="Catto M.A."/>
            <person name="Labadie P.E."/>
            <person name="Jacobson A.L."/>
            <person name="Kennedy G.G."/>
            <person name="Srinivasan R."/>
            <person name="Hunt B.G."/>
        </authorList>
    </citation>
    <scope>NUCLEOTIDE SEQUENCE</scope>
    <source>
        <strain evidence="2">PL_HMW_Pooled</strain>
    </source>
</reference>
<feature type="region of interest" description="Disordered" evidence="1">
    <location>
        <begin position="1"/>
        <end position="26"/>
    </location>
</feature>
<evidence type="ECO:0000313" key="2">
    <source>
        <dbReference type="EMBL" id="KAK3920981.1"/>
    </source>
</evidence>
<comment type="caution">
    <text evidence="2">The sequence shown here is derived from an EMBL/GenBank/DDBJ whole genome shotgun (WGS) entry which is preliminary data.</text>
</comment>
<protein>
    <submittedName>
        <fullName evidence="2">TIR domain-containing adapter molecule 1</fullName>
    </submittedName>
</protein>
<organism evidence="2 3">
    <name type="scientific">Frankliniella fusca</name>
    <dbReference type="NCBI Taxonomy" id="407009"/>
    <lineage>
        <taxon>Eukaryota</taxon>
        <taxon>Metazoa</taxon>
        <taxon>Ecdysozoa</taxon>
        <taxon>Arthropoda</taxon>
        <taxon>Hexapoda</taxon>
        <taxon>Insecta</taxon>
        <taxon>Pterygota</taxon>
        <taxon>Neoptera</taxon>
        <taxon>Paraneoptera</taxon>
        <taxon>Thysanoptera</taxon>
        <taxon>Terebrantia</taxon>
        <taxon>Thripoidea</taxon>
        <taxon>Thripidae</taxon>
        <taxon>Frankliniella</taxon>
    </lineage>
</organism>
<dbReference type="EMBL" id="JAHWGI010001029">
    <property type="protein sequence ID" value="KAK3920981.1"/>
    <property type="molecule type" value="Genomic_DNA"/>
</dbReference>
<reference evidence="2" key="1">
    <citation type="submission" date="2021-07" db="EMBL/GenBank/DDBJ databases">
        <authorList>
            <person name="Catto M.A."/>
            <person name="Jacobson A."/>
            <person name="Kennedy G."/>
            <person name="Labadie P."/>
            <person name="Hunt B.G."/>
            <person name="Srinivasan R."/>
        </authorList>
    </citation>
    <scope>NUCLEOTIDE SEQUENCE</scope>
    <source>
        <strain evidence="2">PL_HMW_Pooled</strain>
        <tissue evidence="2">Head</tissue>
    </source>
</reference>
<evidence type="ECO:0000313" key="3">
    <source>
        <dbReference type="Proteomes" id="UP001219518"/>
    </source>
</evidence>
<proteinExistence type="predicted"/>
<gene>
    <name evidence="2" type="ORF">KUF71_010196</name>
</gene>
<feature type="compositionally biased region" description="Polar residues" evidence="1">
    <location>
        <begin position="1"/>
        <end position="15"/>
    </location>
</feature>